<feature type="domain" description="Tox-PL" evidence="3">
    <location>
        <begin position="192"/>
        <end position="293"/>
    </location>
</feature>
<dbReference type="InterPro" id="IPR029082">
    <property type="entry name" value="Imm35"/>
</dbReference>
<dbReference type="EMBL" id="FNTD01000004">
    <property type="protein sequence ID" value="SED39473.1"/>
    <property type="molecule type" value="Genomic_DNA"/>
</dbReference>
<dbReference type="STRING" id="67331.SAMN04490357_4692"/>
<name>A0A1H5AAQ3_9ACTN</name>
<protein>
    <submittedName>
        <fullName evidence="4">Papain fold toxin 1, glutamine deamidase</fullName>
    </submittedName>
</protein>
<evidence type="ECO:0000313" key="5">
    <source>
        <dbReference type="Proteomes" id="UP000182375"/>
    </source>
</evidence>
<dbReference type="InterPro" id="IPR028908">
    <property type="entry name" value="Tox-PL_dom"/>
</dbReference>
<reference evidence="4 5" key="1">
    <citation type="submission" date="2016-10" db="EMBL/GenBank/DDBJ databases">
        <authorList>
            <person name="de Groot N.N."/>
        </authorList>
    </citation>
    <scope>NUCLEOTIDE SEQUENCE [LARGE SCALE GENOMIC DNA]</scope>
    <source>
        <strain evidence="4 5">DSM 40306</strain>
    </source>
</reference>
<dbReference type="RefSeq" id="WP_074993013.1">
    <property type="nucleotide sequence ID" value="NZ_FNTD01000004.1"/>
</dbReference>
<evidence type="ECO:0000256" key="1">
    <source>
        <dbReference type="SAM" id="MobiDB-lite"/>
    </source>
</evidence>
<organism evidence="4 5">
    <name type="scientific">Streptomyces misionensis</name>
    <dbReference type="NCBI Taxonomy" id="67331"/>
    <lineage>
        <taxon>Bacteria</taxon>
        <taxon>Bacillati</taxon>
        <taxon>Actinomycetota</taxon>
        <taxon>Actinomycetes</taxon>
        <taxon>Kitasatosporales</taxon>
        <taxon>Streptomycetaceae</taxon>
        <taxon>Streptomyces</taxon>
    </lineage>
</organism>
<dbReference type="Proteomes" id="UP000182375">
    <property type="component" value="Unassembled WGS sequence"/>
</dbReference>
<dbReference type="Pfam" id="PF15644">
    <property type="entry name" value="Gln_amidase"/>
    <property type="match status" value="1"/>
</dbReference>
<gene>
    <name evidence="4" type="ORF">SAMN04490357_4692</name>
</gene>
<evidence type="ECO:0000313" key="4">
    <source>
        <dbReference type="EMBL" id="SED39473.1"/>
    </source>
</evidence>
<evidence type="ECO:0000259" key="3">
    <source>
        <dbReference type="Pfam" id="PF15644"/>
    </source>
</evidence>
<proteinExistence type="predicted"/>
<dbReference type="GeneID" id="95513789"/>
<evidence type="ECO:0000259" key="2">
    <source>
        <dbReference type="Pfam" id="PF15567"/>
    </source>
</evidence>
<accession>A0A1H5AAQ3</accession>
<feature type="domain" description="Immunity protein 35" evidence="2">
    <location>
        <begin position="5"/>
        <end position="77"/>
    </location>
</feature>
<sequence length="323" mass="34739">MMSREEAVAAAERYLRTSAYPERAQSVVMLAGTALWYPYGWTVCFDFREHLETGDPMQGPFSSLLVVPHDGTEVHFPPTHMPAELYLAQRAAAAVASAGGPRARAEAWLRHTYGALVEVAGPNREPVYETASAWLFACRAVPQPGFSDPAMLAASVVVPKDGGVPFHPSPSDPLADMEPRAAQGAPGRDLHARGCLVAVHCGIDGIPVSPLPWSPFHEAPGWWDRLARRYFPEFAPVPVSGWDDVIGAVGEPGPGTRGVVRVRRQIGGHEISGNLVYVHNNQGRVVLLDGLAGALTRLDPPPLIRELTLLRALPQAARRPAGG</sequence>
<feature type="region of interest" description="Disordered" evidence="1">
    <location>
        <begin position="165"/>
        <end position="185"/>
    </location>
</feature>
<dbReference type="Pfam" id="PF15567">
    <property type="entry name" value="Imm35"/>
    <property type="match status" value="1"/>
</dbReference>
<dbReference type="AlphaFoldDB" id="A0A1H5AAQ3"/>